<dbReference type="EMBL" id="JBHTIF010000002">
    <property type="protein sequence ID" value="MFD0726649.1"/>
    <property type="molecule type" value="Genomic_DNA"/>
</dbReference>
<dbReference type="PROSITE" id="PS50943">
    <property type="entry name" value="HTH_CROC1"/>
    <property type="match status" value="1"/>
</dbReference>
<proteinExistence type="predicted"/>
<keyword evidence="3" id="KW-1185">Reference proteome</keyword>
<gene>
    <name evidence="2" type="ORF">ACFQ0E_13690</name>
</gene>
<dbReference type="RefSeq" id="WP_386824688.1">
    <property type="nucleotide sequence ID" value="NZ_JBHTIF010000002.1"/>
</dbReference>
<dbReference type="SUPFAM" id="SSF47413">
    <property type="entry name" value="lambda repressor-like DNA-binding domains"/>
    <property type="match status" value="1"/>
</dbReference>
<accession>A0ABW2YJI2</accession>
<dbReference type="Gene3D" id="1.10.260.40">
    <property type="entry name" value="lambda repressor-like DNA-binding domains"/>
    <property type="match status" value="1"/>
</dbReference>
<dbReference type="InterPro" id="IPR001387">
    <property type="entry name" value="Cro/C1-type_HTH"/>
</dbReference>
<dbReference type="Proteomes" id="UP001597110">
    <property type="component" value="Unassembled WGS sequence"/>
</dbReference>
<comment type="caution">
    <text evidence="2">The sequence shown here is derived from an EMBL/GenBank/DDBJ whole genome shotgun (WGS) entry which is preliminary data.</text>
</comment>
<evidence type="ECO:0000259" key="1">
    <source>
        <dbReference type="PROSITE" id="PS50943"/>
    </source>
</evidence>
<protein>
    <submittedName>
        <fullName evidence="2">Helix-turn-helix domain-containing protein</fullName>
    </submittedName>
</protein>
<evidence type="ECO:0000313" key="2">
    <source>
        <dbReference type="EMBL" id="MFD0726649.1"/>
    </source>
</evidence>
<dbReference type="CDD" id="cd00093">
    <property type="entry name" value="HTH_XRE"/>
    <property type="match status" value="1"/>
</dbReference>
<dbReference type="InterPro" id="IPR010982">
    <property type="entry name" value="Lambda_DNA-bd_dom_sf"/>
</dbReference>
<organism evidence="2 3">
    <name type="scientific">Lysobacter brunescens</name>
    <dbReference type="NCBI Taxonomy" id="262323"/>
    <lineage>
        <taxon>Bacteria</taxon>
        <taxon>Pseudomonadati</taxon>
        <taxon>Pseudomonadota</taxon>
        <taxon>Gammaproteobacteria</taxon>
        <taxon>Lysobacterales</taxon>
        <taxon>Lysobacteraceae</taxon>
        <taxon>Lysobacter</taxon>
    </lineage>
</organism>
<name>A0ABW2YJI2_9GAMM</name>
<evidence type="ECO:0000313" key="3">
    <source>
        <dbReference type="Proteomes" id="UP001597110"/>
    </source>
</evidence>
<reference evidence="3" key="1">
    <citation type="journal article" date="2019" name="Int. J. Syst. Evol. Microbiol.">
        <title>The Global Catalogue of Microorganisms (GCM) 10K type strain sequencing project: providing services to taxonomists for standard genome sequencing and annotation.</title>
        <authorList>
            <consortium name="The Broad Institute Genomics Platform"/>
            <consortium name="The Broad Institute Genome Sequencing Center for Infectious Disease"/>
            <person name="Wu L."/>
            <person name="Ma J."/>
        </authorList>
    </citation>
    <scope>NUCLEOTIDE SEQUENCE [LARGE SCALE GENOMIC DNA]</scope>
    <source>
        <strain evidence="3">CCUG 55585</strain>
    </source>
</reference>
<feature type="domain" description="HTH cro/C1-type" evidence="1">
    <location>
        <begin position="56"/>
        <end position="114"/>
    </location>
</feature>
<sequence length="119" mass="13273">MNDSLSSHIAPPAAPSISCIDSGAPIPVELPPPSPTVEVLLETMRKGWIQLDGDTLRRLRLSRYMSQQDLANDCWHRGIQVSIATIKRAECGHPVRFRIARELARCFEVSVERLVRLSA</sequence>